<dbReference type="AlphaFoldDB" id="A0AA36HUV3"/>
<feature type="transmembrane region" description="Helical" evidence="1">
    <location>
        <begin position="253"/>
        <end position="281"/>
    </location>
</feature>
<evidence type="ECO:0000313" key="3">
    <source>
        <dbReference type="EMBL" id="CAJ1375220.1"/>
    </source>
</evidence>
<dbReference type="InterPro" id="IPR038938">
    <property type="entry name" value="D27-like"/>
</dbReference>
<keyword evidence="1" id="KW-0472">Membrane</keyword>
<feature type="non-terminal residue" evidence="3">
    <location>
        <position position="1"/>
    </location>
</feature>
<dbReference type="EMBL" id="CAUJNA010000308">
    <property type="protein sequence ID" value="CAJ1375220.1"/>
    <property type="molecule type" value="Genomic_DNA"/>
</dbReference>
<dbReference type="InterPro" id="IPR025114">
    <property type="entry name" value="D27-like_C"/>
</dbReference>
<dbReference type="GO" id="GO:0005506">
    <property type="term" value="F:iron ion binding"/>
    <property type="evidence" value="ECO:0007669"/>
    <property type="project" value="InterPro"/>
</dbReference>
<evidence type="ECO:0000256" key="1">
    <source>
        <dbReference type="SAM" id="Phobius"/>
    </source>
</evidence>
<organism evidence="3 4">
    <name type="scientific">Effrenium voratum</name>
    <dbReference type="NCBI Taxonomy" id="2562239"/>
    <lineage>
        <taxon>Eukaryota</taxon>
        <taxon>Sar</taxon>
        <taxon>Alveolata</taxon>
        <taxon>Dinophyceae</taxon>
        <taxon>Suessiales</taxon>
        <taxon>Symbiodiniaceae</taxon>
        <taxon>Effrenium</taxon>
    </lineage>
</organism>
<evidence type="ECO:0000259" key="2">
    <source>
        <dbReference type="Pfam" id="PF13225"/>
    </source>
</evidence>
<accession>A0AA36HUV3</accession>
<feature type="transmembrane region" description="Helical" evidence="1">
    <location>
        <begin position="179"/>
        <end position="198"/>
    </location>
</feature>
<dbReference type="PANTHER" id="PTHR33591">
    <property type="entry name" value="BETA-CAROTENE ISOMERASE D27"/>
    <property type="match status" value="1"/>
</dbReference>
<evidence type="ECO:0000313" key="4">
    <source>
        <dbReference type="Proteomes" id="UP001178507"/>
    </source>
</evidence>
<dbReference type="SUPFAM" id="SSF103473">
    <property type="entry name" value="MFS general substrate transporter"/>
    <property type="match status" value="1"/>
</dbReference>
<protein>
    <recommendedName>
        <fullName evidence="2">Beta-carotene isomerase D27-like C-terminal domain-containing protein</fullName>
    </recommendedName>
</protein>
<sequence length="302" mass="33513">PNLGIGWIPPLWKQYIQPNVPQWLGNYSFFLVFFLLFPWLMGPMEGDDHKDVEVPKSWRKVLQFLPETVRVPQSVKAERCRFLESANCASVCVNTCKVPSQGWLTADFGMPLHIQPNYDDFSCRWRFGVEAPPLEEDEAVMVPCFTNCPSQFKGTKDALSMRQKLRAEKEAVLGSESHLVVCLSVIVFAITACSYYFWGLLPAWEADAKLGWTKTTTLTVNWSCTLCEALGLCLAGPAADYLEPGHLMAVEGLLALTGVFVAALLPSAAELVLILLFVNFVKGNPKGYMPLAMFGVLLSPSP</sequence>
<keyword evidence="1" id="KW-1133">Transmembrane helix</keyword>
<gene>
    <name evidence="3" type="ORF">EVOR1521_LOCUS4544</name>
</gene>
<keyword evidence="1" id="KW-0812">Transmembrane</keyword>
<comment type="caution">
    <text evidence="3">The sequence shown here is derived from an EMBL/GenBank/DDBJ whole genome shotgun (WGS) entry which is preliminary data.</text>
</comment>
<dbReference type="InterPro" id="IPR036259">
    <property type="entry name" value="MFS_trans_sf"/>
</dbReference>
<keyword evidence="4" id="KW-1185">Reference proteome</keyword>
<name>A0AA36HUV3_9DINO</name>
<dbReference type="Proteomes" id="UP001178507">
    <property type="component" value="Unassembled WGS sequence"/>
</dbReference>
<dbReference type="Pfam" id="PF13225">
    <property type="entry name" value="D27-like_C"/>
    <property type="match status" value="1"/>
</dbReference>
<reference evidence="3" key="1">
    <citation type="submission" date="2023-08" db="EMBL/GenBank/DDBJ databases">
        <authorList>
            <person name="Chen Y."/>
            <person name="Shah S."/>
            <person name="Dougan E. K."/>
            <person name="Thang M."/>
            <person name="Chan C."/>
        </authorList>
    </citation>
    <scope>NUCLEOTIDE SEQUENCE</scope>
</reference>
<feature type="domain" description="Beta-carotene isomerase D27-like C-terminal" evidence="2">
    <location>
        <begin position="39"/>
        <end position="136"/>
    </location>
</feature>
<proteinExistence type="predicted"/>
<feature type="transmembrane region" description="Helical" evidence="1">
    <location>
        <begin position="20"/>
        <end position="40"/>
    </location>
</feature>
<dbReference type="PANTHER" id="PTHR33591:SF2">
    <property type="entry name" value="BETA-CAROTENE ISOMERASE D27"/>
    <property type="match status" value="1"/>
</dbReference>